<protein>
    <recommendedName>
        <fullName evidence="4">Secreted protein</fullName>
    </recommendedName>
</protein>
<organism evidence="2 3">
    <name type="scientific">Lipingzhangella halophila</name>
    <dbReference type="NCBI Taxonomy" id="1783352"/>
    <lineage>
        <taxon>Bacteria</taxon>
        <taxon>Bacillati</taxon>
        <taxon>Actinomycetota</taxon>
        <taxon>Actinomycetes</taxon>
        <taxon>Streptosporangiales</taxon>
        <taxon>Nocardiopsidaceae</taxon>
        <taxon>Lipingzhangella</taxon>
    </lineage>
</organism>
<proteinExistence type="predicted"/>
<keyword evidence="1" id="KW-0732">Signal</keyword>
<feature type="signal peptide" evidence="1">
    <location>
        <begin position="1"/>
        <end position="24"/>
    </location>
</feature>
<evidence type="ECO:0008006" key="4">
    <source>
        <dbReference type="Google" id="ProtNLM"/>
    </source>
</evidence>
<evidence type="ECO:0000313" key="3">
    <source>
        <dbReference type="Proteomes" id="UP000523007"/>
    </source>
</evidence>
<dbReference type="RefSeq" id="WP_184578966.1">
    <property type="nucleotide sequence ID" value="NZ_JACHJT010000001.1"/>
</dbReference>
<comment type="caution">
    <text evidence="2">The sequence shown here is derived from an EMBL/GenBank/DDBJ whole genome shotgun (WGS) entry which is preliminary data.</text>
</comment>
<gene>
    <name evidence="2" type="ORF">F4561_002785</name>
</gene>
<reference evidence="2 3" key="1">
    <citation type="submission" date="2020-08" db="EMBL/GenBank/DDBJ databases">
        <title>Sequencing the genomes of 1000 actinobacteria strains.</title>
        <authorList>
            <person name="Klenk H.-P."/>
        </authorList>
    </citation>
    <scope>NUCLEOTIDE SEQUENCE [LARGE SCALE GENOMIC DNA]</scope>
    <source>
        <strain evidence="2 3">DSM 102030</strain>
    </source>
</reference>
<dbReference type="EMBL" id="JACHJT010000001">
    <property type="protein sequence ID" value="MBB4931965.1"/>
    <property type="molecule type" value="Genomic_DNA"/>
</dbReference>
<feature type="chain" id="PRO_5031155761" description="Secreted protein" evidence="1">
    <location>
        <begin position="25"/>
        <end position="74"/>
    </location>
</feature>
<dbReference type="AlphaFoldDB" id="A0A7W7W3Q6"/>
<name>A0A7W7W3Q6_9ACTN</name>
<accession>A0A7W7W3Q6</accession>
<keyword evidence="3" id="KW-1185">Reference proteome</keyword>
<evidence type="ECO:0000313" key="2">
    <source>
        <dbReference type="EMBL" id="MBB4931965.1"/>
    </source>
</evidence>
<sequence length="74" mass="7647">MAVRHPATTAACAAILILAPPANAALEPVVPLDHEPHPDHHILTPLKDILAGENPLEGLLSGTASDLPIPVNRA</sequence>
<evidence type="ECO:0000256" key="1">
    <source>
        <dbReference type="SAM" id="SignalP"/>
    </source>
</evidence>
<dbReference type="Proteomes" id="UP000523007">
    <property type="component" value="Unassembled WGS sequence"/>
</dbReference>